<dbReference type="PANTHER" id="PTHR10938:SF0">
    <property type="entry name" value="TRANSLATION INITIATION FACTOR IF-3, MITOCHONDRIAL"/>
    <property type="match status" value="1"/>
</dbReference>
<dbReference type="InterPro" id="IPR036788">
    <property type="entry name" value="T_IF-3_C_sf"/>
</dbReference>
<evidence type="ECO:0000256" key="4">
    <source>
        <dbReference type="NCBIfam" id="TIGR00168"/>
    </source>
</evidence>
<dbReference type="GO" id="GO:0003743">
    <property type="term" value="F:translation initiation factor activity"/>
    <property type="evidence" value="ECO:0007669"/>
    <property type="project" value="UniProtKB-UniRule"/>
</dbReference>
<keyword evidence="3" id="KW-0648">Protein biosynthesis</keyword>
<name>A0A0G1A7D7_9BACT</name>
<accession>A0A0G1A7D7</accession>
<proteinExistence type="inferred from homology"/>
<comment type="similarity">
    <text evidence="1">Belongs to the IF-3 family.</text>
</comment>
<dbReference type="GO" id="GO:0016020">
    <property type="term" value="C:membrane"/>
    <property type="evidence" value="ECO:0007669"/>
    <property type="project" value="TreeGrafter"/>
</dbReference>
<sequence>MRISRYHHKRQQQQPTINFQANEFIRVPELRVIDETGVYLDVMPTKEALKISEERGYDLVVVNPVAEPPVAKLLNLGQYKYEKEKELKKQKQALKQVEIKGIRLTPRIGQHDLEMRQNQAVKFLEDGNKIKVEIILRGRERQHMDIAFTLLNNFINFLKQGFNIKLEQLPQNQGGRISAILAGEKKE</sequence>
<dbReference type="EMBL" id="LCDO01000005">
    <property type="protein sequence ID" value="KKS56864.1"/>
    <property type="molecule type" value="Genomic_DNA"/>
</dbReference>
<evidence type="ECO:0000259" key="5">
    <source>
        <dbReference type="Pfam" id="PF00707"/>
    </source>
</evidence>
<dbReference type="InterPro" id="IPR019815">
    <property type="entry name" value="Translation_initiation_fac_3_C"/>
</dbReference>
<evidence type="ECO:0000256" key="2">
    <source>
        <dbReference type="ARBA" id="ARBA00022540"/>
    </source>
</evidence>
<dbReference type="GO" id="GO:0043022">
    <property type="term" value="F:ribosome binding"/>
    <property type="evidence" value="ECO:0007669"/>
    <property type="project" value="TreeGrafter"/>
</dbReference>
<dbReference type="GO" id="GO:0032790">
    <property type="term" value="P:ribosome disassembly"/>
    <property type="evidence" value="ECO:0007669"/>
    <property type="project" value="TreeGrafter"/>
</dbReference>
<dbReference type="SUPFAM" id="SSF55200">
    <property type="entry name" value="Translation initiation factor IF3, C-terminal domain"/>
    <property type="match status" value="1"/>
</dbReference>
<feature type="domain" description="Translation initiation factor 3 C-terminal" evidence="5">
    <location>
        <begin position="97"/>
        <end position="182"/>
    </location>
</feature>
<dbReference type="Pfam" id="PF05198">
    <property type="entry name" value="IF3_N"/>
    <property type="match status" value="1"/>
</dbReference>
<gene>
    <name evidence="7" type="ORF">UV20_C0005G0029</name>
</gene>
<keyword evidence="2 7" id="KW-0396">Initiation factor</keyword>
<dbReference type="InterPro" id="IPR019814">
    <property type="entry name" value="Translation_initiation_fac_3_N"/>
</dbReference>
<dbReference type="InterPro" id="IPR036787">
    <property type="entry name" value="T_IF-3_N_sf"/>
</dbReference>
<evidence type="ECO:0000259" key="6">
    <source>
        <dbReference type="Pfam" id="PF05198"/>
    </source>
</evidence>
<evidence type="ECO:0000313" key="7">
    <source>
        <dbReference type="EMBL" id="KKS56864.1"/>
    </source>
</evidence>
<dbReference type="PANTHER" id="PTHR10938">
    <property type="entry name" value="TRANSLATION INITIATION FACTOR IF-3"/>
    <property type="match status" value="1"/>
</dbReference>
<dbReference type="GO" id="GO:0005829">
    <property type="term" value="C:cytosol"/>
    <property type="evidence" value="ECO:0007669"/>
    <property type="project" value="TreeGrafter"/>
</dbReference>
<evidence type="ECO:0000313" key="8">
    <source>
        <dbReference type="Proteomes" id="UP000034837"/>
    </source>
</evidence>
<comment type="caution">
    <text evidence="7">The sequence shown here is derived from an EMBL/GenBank/DDBJ whole genome shotgun (WGS) entry which is preliminary data.</text>
</comment>
<dbReference type="Gene3D" id="3.10.20.80">
    <property type="entry name" value="Translation initiation factor 3 (IF-3), N-terminal domain"/>
    <property type="match status" value="1"/>
</dbReference>
<dbReference type="SUPFAM" id="SSF54364">
    <property type="entry name" value="Translation initiation factor IF3, N-terminal domain"/>
    <property type="match status" value="1"/>
</dbReference>
<dbReference type="Gene3D" id="3.30.110.10">
    <property type="entry name" value="Translation initiation factor 3 (IF-3), C-terminal domain"/>
    <property type="match status" value="1"/>
</dbReference>
<feature type="domain" description="Translation initiation factor 3 N-terminal" evidence="6">
    <location>
        <begin position="22"/>
        <end position="90"/>
    </location>
</feature>
<dbReference type="InterPro" id="IPR001288">
    <property type="entry name" value="Translation_initiation_fac_3"/>
</dbReference>
<dbReference type="AlphaFoldDB" id="A0A0G1A7D7"/>
<dbReference type="Proteomes" id="UP000034837">
    <property type="component" value="Unassembled WGS sequence"/>
</dbReference>
<reference evidence="7 8" key="1">
    <citation type="journal article" date="2015" name="Nature">
        <title>rRNA introns, odd ribosomes, and small enigmatic genomes across a large radiation of phyla.</title>
        <authorList>
            <person name="Brown C.T."/>
            <person name="Hug L.A."/>
            <person name="Thomas B.C."/>
            <person name="Sharon I."/>
            <person name="Castelle C.J."/>
            <person name="Singh A."/>
            <person name="Wilkins M.J."/>
            <person name="Williams K.H."/>
            <person name="Banfield J.F."/>
        </authorList>
    </citation>
    <scope>NUCLEOTIDE SEQUENCE [LARGE SCALE GENOMIC DNA]</scope>
</reference>
<protein>
    <recommendedName>
        <fullName evidence="4">Translation initiation factor IF-3</fullName>
    </recommendedName>
</protein>
<dbReference type="Pfam" id="PF00707">
    <property type="entry name" value="IF3_C"/>
    <property type="match status" value="1"/>
</dbReference>
<organism evidence="7 8">
    <name type="scientific">Candidatus Magasanikbacteria bacterium GW2011_GWA2_42_32</name>
    <dbReference type="NCBI Taxonomy" id="1619039"/>
    <lineage>
        <taxon>Bacteria</taxon>
        <taxon>Candidatus Magasanikiibacteriota</taxon>
    </lineage>
</organism>
<dbReference type="NCBIfam" id="TIGR00168">
    <property type="entry name" value="infC"/>
    <property type="match status" value="1"/>
</dbReference>
<evidence type="ECO:0000256" key="1">
    <source>
        <dbReference type="ARBA" id="ARBA00005439"/>
    </source>
</evidence>
<evidence type="ECO:0000256" key="3">
    <source>
        <dbReference type="ARBA" id="ARBA00022917"/>
    </source>
</evidence>